<dbReference type="SUPFAM" id="SSF51735">
    <property type="entry name" value="NAD(P)-binding Rossmann-fold domains"/>
    <property type="match status" value="1"/>
</dbReference>
<dbReference type="InterPro" id="IPR006097">
    <property type="entry name" value="Glu/Leu/Phe/Val/Trp_DH_dimer"/>
</dbReference>
<dbReference type="InterPro" id="IPR046346">
    <property type="entry name" value="Aminoacid_DH-like_N_sf"/>
</dbReference>
<evidence type="ECO:0000256" key="1">
    <source>
        <dbReference type="ARBA" id="ARBA00006382"/>
    </source>
</evidence>
<accession>A0A542XQM2</accession>
<comment type="similarity">
    <text evidence="1 3">Belongs to the Glu/Leu/Phe/Val dehydrogenases family.</text>
</comment>
<dbReference type="Gene3D" id="3.40.50.720">
    <property type="entry name" value="NAD(P)-binding Rossmann-like Domain"/>
    <property type="match status" value="1"/>
</dbReference>
<dbReference type="SMART" id="SM00839">
    <property type="entry name" value="ELFV_dehydrog"/>
    <property type="match status" value="1"/>
</dbReference>
<protein>
    <submittedName>
        <fullName evidence="5 6">Glutamate dehydrogenase</fullName>
    </submittedName>
</protein>
<dbReference type="Proteomes" id="UP000315983">
    <property type="component" value="Unassembled WGS sequence"/>
</dbReference>
<dbReference type="RefSeq" id="WP_018801962.1">
    <property type="nucleotide sequence ID" value="NZ_BOQM01000026.1"/>
</dbReference>
<dbReference type="PRINTS" id="PR00082">
    <property type="entry name" value="GLFDHDRGNASE"/>
</dbReference>
<gene>
    <name evidence="6" type="ORF">FB564_3340</name>
    <name evidence="5" type="ORF">Sar04_33160</name>
</gene>
<organism evidence="6 7">
    <name type="scientific">Salinispora arenicola</name>
    <dbReference type="NCBI Taxonomy" id="168697"/>
    <lineage>
        <taxon>Bacteria</taxon>
        <taxon>Bacillati</taxon>
        <taxon>Actinomycetota</taxon>
        <taxon>Actinomycetes</taxon>
        <taxon>Micromonosporales</taxon>
        <taxon>Micromonosporaceae</taxon>
        <taxon>Salinispora</taxon>
    </lineage>
</organism>
<reference evidence="5 8" key="2">
    <citation type="submission" date="2021-03" db="EMBL/GenBank/DDBJ databases">
        <title>Whole genome shotgun sequence of Salinispora arenicola NBRC 105043.</title>
        <authorList>
            <person name="Komaki H."/>
            <person name="Tamura T."/>
        </authorList>
    </citation>
    <scope>NUCLEOTIDE SEQUENCE [LARGE SCALE GENOMIC DNA]</scope>
    <source>
        <strain evidence="5 8">NBRC 105043</strain>
    </source>
</reference>
<dbReference type="EMBL" id="VFOL01000001">
    <property type="protein sequence ID" value="TQL38156.1"/>
    <property type="molecule type" value="Genomic_DNA"/>
</dbReference>
<dbReference type="AlphaFoldDB" id="A0A542XQM2"/>
<feature type="domain" description="Glutamate/phenylalanine/leucine/valine/L-tryptophan dehydrogenase C-terminal" evidence="4">
    <location>
        <begin position="153"/>
        <end position="371"/>
    </location>
</feature>
<dbReference type="Gene3D" id="3.40.50.10860">
    <property type="entry name" value="Leucine Dehydrogenase, chain A, domain 1"/>
    <property type="match status" value="1"/>
</dbReference>
<dbReference type="EMBL" id="BOQM01000026">
    <property type="protein sequence ID" value="GIM86580.1"/>
    <property type="molecule type" value="Genomic_DNA"/>
</dbReference>
<dbReference type="SUPFAM" id="SSF53223">
    <property type="entry name" value="Aminoacid dehydrogenase-like, N-terminal domain"/>
    <property type="match status" value="1"/>
</dbReference>
<name>A0A542XQM2_SALAC</name>
<proteinExistence type="inferred from homology"/>
<evidence type="ECO:0000313" key="8">
    <source>
        <dbReference type="Proteomes" id="UP000677457"/>
    </source>
</evidence>
<dbReference type="GO" id="GO:0006538">
    <property type="term" value="P:L-glutamate catabolic process"/>
    <property type="evidence" value="ECO:0007669"/>
    <property type="project" value="TreeGrafter"/>
</dbReference>
<dbReference type="PANTHER" id="PTHR11606">
    <property type="entry name" value="GLUTAMATE DEHYDROGENASE"/>
    <property type="match status" value="1"/>
</dbReference>
<evidence type="ECO:0000313" key="5">
    <source>
        <dbReference type="EMBL" id="GIM86580.1"/>
    </source>
</evidence>
<sequence length="384" mass="40389">MTTVLSYEDHRSELRGWLVYDRVERPLAAGGCRVQPGLDVTELGRLAERMTLKQRVLGLNVDGAKCGLDHDPRSPDKDAALRGFIGFLRDELGSRFSMGPDMGTEWAELQQHARTVGIPSVKYAIATAQGLTNEEFFTRMARLDEMVGPLAVSQRRAGHAVAHAVIGAARVIDVSGPLRCAVQGFGNLGRATALTLHEAGARVIAVADEFGTVTDSAGLDVVRMLADPTGTPVPQLGVAGRPEDIFAVPADVLVLAACADAMSMAQAMRCQFPAVVVGANCGLSAEAEQALYHCGVFVVPDFIGGIGGSASMEALFGPQQVPSGQGVLNALAGIMRELIGQIAYTARRDGLTPRKAALDLAAAARIDIAALPYGGCPYLSEAKL</sequence>
<evidence type="ECO:0000313" key="6">
    <source>
        <dbReference type="EMBL" id="TQL38156.1"/>
    </source>
</evidence>
<dbReference type="GO" id="GO:0004352">
    <property type="term" value="F:glutamate dehydrogenase (NAD+) activity"/>
    <property type="evidence" value="ECO:0007669"/>
    <property type="project" value="TreeGrafter"/>
</dbReference>
<comment type="caution">
    <text evidence="6">The sequence shown here is derived from an EMBL/GenBank/DDBJ whole genome shotgun (WGS) entry which is preliminary data.</text>
</comment>
<dbReference type="InterPro" id="IPR006095">
    <property type="entry name" value="Glu/Leu/Phe/Val/Trp_DH"/>
</dbReference>
<dbReference type="GeneID" id="93772546"/>
<reference evidence="6 7" key="1">
    <citation type="submission" date="2019-06" db="EMBL/GenBank/DDBJ databases">
        <title>Sequencing the genomes of 1000 actinobacteria strains.</title>
        <authorList>
            <person name="Klenk H.-P."/>
        </authorList>
    </citation>
    <scope>NUCLEOTIDE SEQUENCE [LARGE SCALE GENOMIC DNA]</scope>
    <source>
        <strain evidence="6 7">DSM 44819</strain>
    </source>
</reference>
<evidence type="ECO:0000313" key="7">
    <source>
        <dbReference type="Proteomes" id="UP000315983"/>
    </source>
</evidence>
<keyword evidence="8" id="KW-1185">Reference proteome</keyword>
<dbReference type="InterPro" id="IPR006096">
    <property type="entry name" value="Glu/Leu/Phe/Val/Trp_DH_C"/>
</dbReference>
<dbReference type="InterPro" id="IPR036291">
    <property type="entry name" value="NAD(P)-bd_dom_sf"/>
</dbReference>
<evidence type="ECO:0000259" key="4">
    <source>
        <dbReference type="SMART" id="SM00839"/>
    </source>
</evidence>
<evidence type="ECO:0000256" key="2">
    <source>
        <dbReference type="ARBA" id="ARBA00023002"/>
    </source>
</evidence>
<dbReference type="Proteomes" id="UP000677457">
    <property type="component" value="Unassembled WGS sequence"/>
</dbReference>
<dbReference type="PANTHER" id="PTHR11606:SF13">
    <property type="entry name" value="GLUTAMATE DEHYDROGENASE 1, MITOCHONDRIAL"/>
    <property type="match status" value="1"/>
</dbReference>
<dbReference type="Pfam" id="PF00208">
    <property type="entry name" value="ELFV_dehydrog"/>
    <property type="match status" value="1"/>
</dbReference>
<dbReference type="Pfam" id="PF02812">
    <property type="entry name" value="ELFV_dehydrog_N"/>
    <property type="match status" value="1"/>
</dbReference>
<evidence type="ECO:0000256" key="3">
    <source>
        <dbReference type="RuleBase" id="RU004417"/>
    </source>
</evidence>
<keyword evidence="2 3" id="KW-0560">Oxidoreductase</keyword>